<dbReference type="GO" id="GO:0004222">
    <property type="term" value="F:metalloendopeptidase activity"/>
    <property type="evidence" value="ECO:0007669"/>
    <property type="project" value="UniProtKB-UniRule"/>
</dbReference>
<evidence type="ECO:0000256" key="5">
    <source>
        <dbReference type="ARBA" id="ARBA00022692"/>
    </source>
</evidence>
<feature type="binding site" evidence="12">
    <location>
        <position position="143"/>
    </location>
    <ligand>
        <name>Zn(2+)</name>
        <dbReference type="ChEBI" id="CHEBI:29105"/>
        <note>catalytic</note>
    </ligand>
</feature>
<organism evidence="14 15">
    <name type="scientific">Candidatus Staskawiczbacteria bacterium RIFCSPHIGHO2_12_FULL_38_11</name>
    <dbReference type="NCBI Taxonomy" id="1802209"/>
    <lineage>
        <taxon>Bacteria</taxon>
        <taxon>Candidatus Staskawicziibacteriota</taxon>
    </lineage>
</organism>
<evidence type="ECO:0000256" key="12">
    <source>
        <dbReference type="HAMAP-Rule" id="MF_00188"/>
    </source>
</evidence>
<name>A0A1G2I6M3_9BACT</name>
<dbReference type="GO" id="GO:0005886">
    <property type="term" value="C:plasma membrane"/>
    <property type="evidence" value="ECO:0007669"/>
    <property type="project" value="UniProtKB-SubCell"/>
</dbReference>
<feature type="domain" description="Peptidase M48" evidence="13">
    <location>
        <begin position="77"/>
        <end position="296"/>
    </location>
</feature>
<evidence type="ECO:0000256" key="10">
    <source>
        <dbReference type="ARBA" id="ARBA00023049"/>
    </source>
</evidence>
<evidence type="ECO:0000313" key="15">
    <source>
        <dbReference type="Proteomes" id="UP000179214"/>
    </source>
</evidence>
<keyword evidence="7 12" id="KW-0378">Hydrolase</keyword>
<feature type="transmembrane region" description="Helical" evidence="12">
    <location>
        <begin position="153"/>
        <end position="178"/>
    </location>
</feature>
<gene>
    <name evidence="12" type="primary">htpX</name>
    <name evidence="14" type="ORF">A3F47_00730</name>
</gene>
<comment type="subcellular location">
    <subcellularLocation>
        <location evidence="1 12">Cell membrane</location>
        <topology evidence="1 12">Multi-pass membrane protein</topology>
    </subcellularLocation>
</comment>
<comment type="caution">
    <text evidence="14">The sequence shown here is derived from an EMBL/GenBank/DDBJ whole genome shotgun (WGS) entry which is preliminary data.</text>
</comment>
<dbReference type="GO" id="GO:0006508">
    <property type="term" value="P:proteolysis"/>
    <property type="evidence" value="ECO:0007669"/>
    <property type="project" value="UniProtKB-KW"/>
</dbReference>
<evidence type="ECO:0000259" key="13">
    <source>
        <dbReference type="Pfam" id="PF01435"/>
    </source>
</evidence>
<keyword evidence="11 12" id="KW-0472">Membrane</keyword>
<dbReference type="Gene3D" id="3.30.2010.10">
    <property type="entry name" value="Metalloproteases ('zincins'), catalytic domain"/>
    <property type="match status" value="1"/>
</dbReference>
<keyword evidence="4 12" id="KW-0645">Protease</keyword>
<dbReference type="EMBL" id="MHOV01000010">
    <property type="protein sequence ID" value="OGZ70385.1"/>
    <property type="molecule type" value="Genomic_DNA"/>
</dbReference>
<evidence type="ECO:0000256" key="3">
    <source>
        <dbReference type="ARBA" id="ARBA00022475"/>
    </source>
</evidence>
<dbReference type="InterPro" id="IPR001915">
    <property type="entry name" value="Peptidase_M48"/>
</dbReference>
<evidence type="ECO:0000256" key="4">
    <source>
        <dbReference type="ARBA" id="ARBA00022670"/>
    </source>
</evidence>
<feature type="binding site" evidence="12">
    <location>
        <position position="220"/>
    </location>
    <ligand>
        <name>Zn(2+)</name>
        <dbReference type="ChEBI" id="CHEBI:29105"/>
        <note>catalytic</note>
    </ligand>
</feature>
<keyword evidence="8 12" id="KW-0862">Zinc</keyword>
<sequence>MASIYKNADANTRKTWLLITGFLVFVIAVGWLFSYLLQSDAILYTAVFLSIAMSVGSYWFSDKLVLSMAHAKLIAKADNPELYRVVENLCITAGLPLPKIYIIHEAQLNAFATGRDKNHAVVAVTQGLLQRLNKLELEGVLAHELSHIGNKDMLVSTVVVVLVGIVSLLANFFLRISFLGRRDSDDNRAGALLMVLGLIAAILAPIAATLIQLAISRKREFLADADGALLTRYPEGLASALEKISDDVTPMKTANTATAHLYIDSPFNEKQSKNRFINLFQTHPPVEERIKALRDIEI</sequence>
<feature type="transmembrane region" description="Helical" evidence="12">
    <location>
        <begin position="41"/>
        <end position="60"/>
    </location>
</feature>
<evidence type="ECO:0000256" key="7">
    <source>
        <dbReference type="ARBA" id="ARBA00022801"/>
    </source>
</evidence>
<proteinExistence type="inferred from homology"/>
<dbReference type="Pfam" id="PF01435">
    <property type="entry name" value="Peptidase_M48"/>
    <property type="match status" value="1"/>
</dbReference>
<keyword evidence="10 12" id="KW-0482">Metalloprotease</keyword>
<comment type="cofactor">
    <cofactor evidence="12">
        <name>Zn(2+)</name>
        <dbReference type="ChEBI" id="CHEBI:29105"/>
    </cofactor>
    <text evidence="12">Binds 1 zinc ion per subunit.</text>
</comment>
<evidence type="ECO:0000256" key="8">
    <source>
        <dbReference type="ARBA" id="ARBA00022833"/>
    </source>
</evidence>
<evidence type="ECO:0000256" key="9">
    <source>
        <dbReference type="ARBA" id="ARBA00022989"/>
    </source>
</evidence>
<dbReference type="InterPro" id="IPR022919">
    <property type="entry name" value="Pept_M48_protease_HtpX"/>
</dbReference>
<feature type="binding site" evidence="12">
    <location>
        <position position="147"/>
    </location>
    <ligand>
        <name>Zn(2+)</name>
        <dbReference type="ChEBI" id="CHEBI:29105"/>
        <note>catalytic</note>
    </ligand>
</feature>
<dbReference type="PANTHER" id="PTHR43221:SF1">
    <property type="entry name" value="PROTEASE HTPX"/>
    <property type="match status" value="1"/>
</dbReference>
<dbReference type="CDD" id="cd07340">
    <property type="entry name" value="M48B_Htpx_like"/>
    <property type="match status" value="1"/>
</dbReference>
<evidence type="ECO:0000313" key="14">
    <source>
        <dbReference type="EMBL" id="OGZ70385.1"/>
    </source>
</evidence>
<keyword evidence="9 12" id="KW-1133">Transmembrane helix</keyword>
<keyword evidence="5 12" id="KW-0812">Transmembrane</keyword>
<dbReference type="GO" id="GO:0008270">
    <property type="term" value="F:zinc ion binding"/>
    <property type="evidence" value="ECO:0007669"/>
    <property type="project" value="UniProtKB-UniRule"/>
</dbReference>
<evidence type="ECO:0000256" key="11">
    <source>
        <dbReference type="ARBA" id="ARBA00023136"/>
    </source>
</evidence>
<dbReference type="PANTHER" id="PTHR43221">
    <property type="entry name" value="PROTEASE HTPX"/>
    <property type="match status" value="1"/>
</dbReference>
<feature type="transmembrane region" description="Helical" evidence="12">
    <location>
        <begin position="190"/>
        <end position="211"/>
    </location>
</feature>
<dbReference type="AlphaFoldDB" id="A0A1G2I6M3"/>
<evidence type="ECO:0000256" key="6">
    <source>
        <dbReference type="ARBA" id="ARBA00022723"/>
    </source>
</evidence>
<accession>A0A1G2I6M3</accession>
<comment type="similarity">
    <text evidence="2 12">Belongs to the peptidase M48B family.</text>
</comment>
<feature type="active site" evidence="12">
    <location>
        <position position="144"/>
    </location>
</feature>
<keyword evidence="6 12" id="KW-0479">Metal-binding</keyword>
<dbReference type="Proteomes" id="UP000179214">
    <property type="component" value="Unassembled WGS sequence"/>
</dbReference>
<evidence type="ECO:0000256" key="2">
    <source>
        <dbReference type="ARBA" id="ARBA00009779"/>
    </source>
</evidence>
<reference evidence="14 15" key="1">
    <citation type="journal article" date="2016" name="Nat. Commun.">
        <title>Thousands of microbial genomes shed light on interconnected biogeochemical processes in an aquifer system.</title>
        <authorList>
            <person name="Anantharaman K."/>
            <person name="Brown C.T."/>
            <person name="Hug L.A."/>
            <person name="Sharon I."/>
            <person name="Castelle C.J."/>
            <person name="Probst A.J."/>
            <person name="Thomas B.C."/>
            <person name="Singh A."/>
            <person name="Wilkins M.J."/>
            <person name="Karaoz U."/>
            <person name="Brodie E.L."/>
            <person name="Williams K.H."/>
            <person name="Hubbard S.S."/>
            <person name="Banfield J.F."/>
        </authorList>
    </citation>
    <scope>NUCLEOTIDE SEQUENCE [LARGE SCALE GENOMIC DNA]</scope>
</reference>
<dbReference type="InterPro" id="IPR050083">
    <property type="entry name" value="HtpX_protease"/>
</dbReference>
<dbReference type="HAMAP" id="MF_00188">
    <property type="entry name" value="Pept_M48_protease_HtpX"/>
    <property type="match status" value="1"/>
</dbReference>
<protein>
    <recommendedName>
        <fullName evidence="12">Protease HtpX homolog</fullName>
        <ecNumber evidence="12">3.4.24.-</ecNumber>
    </recommendedName>
</protein>
<dbReference type="EC" id="3.4.24.-" evidence="12"/>
<keyword evidence="3 12" id="KW-1003">Cell membrane</keyword>
<feature type="transmembrane region" description="Helical" evidence="12">
    <location>
        <begin position="16"/>
        <end position="35"/>
    </location>
</feature>
<evidence type="ECO:0000256" key="1">
    <source>
        <dbReference type="ARBA" id="ARBA00004651"/>
    </source>
</evidence>